<sequence length="462" mass="48591">MEAADAQIKSTPAVPASQPDKPAADASGPLVDLLQAHLLPCNLDVDRVTPEDAEALAAALEAASWRGAPALKQVLPAAAAVRLLEALAQLLKAQPTLVEVEPASEDVTVTVFGDTHGQLHDVLHALRTVGVPGPRRHFIFNGDFVDRGAWGLEVLAVLAAWKLAAPGAVTLLRGNHESATCTAMYGFRAELVAKYGAGMPGVYRAAKRAFAALPLAARVARVALVLHGGLFRRPPEARGGLHRRKRRRPPPGTPLALGSLADLRAASKGGIDPSGIGATLVATDVMWSDPVAEPGLRTNDARGVGLVFGPDATQAFLAENALRLVLRSHEGPDARWRREDLPGMAAGFTVDHVTPAGRLCTVFSAPDYPQFQADDEDRYNNLGAVAVLRGPTWDNPEWLQFAAVLPRPPSAAFYAFDDVPDSDEEIEVGGQRGSDASGLSGGSALSTGSLAESDGPTRHLSK</sequence>
<dbReference type="InterPro" id="IPR004843">
    <property type="entry name" value="Calcineurin-like_PHP"/>
</dbReference>
<dbReference type="PANTHER" id="PTHR45668">
    <property type="entry name" value="SERINE/THREONINE-PROTEIN PHOSPHATASE 5-RELATED"/>
    <property type="match status" value="1"/>
</dbReference>
<feature type="compositionally biased region" description="Low complexity" evidence="5">
    <location>
        <begin position="433"/>
        <end position="453"/>
    </location>
</feature>
<dbReference type="GO" id="GO:0046872">
    <property type="term" value="F:metal ion binding"/>
    <property type="evidence" value="ECO:0007669"/>
    <property type="project" value="UniProtKB-KW"/>
</dbReference>
<comment type="caution">
    <text evidence="7">The sequence shown here is derived from an EMBL/GenBank/DDBJ whole genome shotgun (WGS) entry which is preliminary data.</text>
</comment>
<reference evidence="7 8" key="1">
    <citation type="journal article" date="2024" name="Nat. Commun.">
        <title>Phylogenomics reveals the evolutionary origins of lichenization in chlorophyte algae.</title>
        <authorList>
            <person name="Puginier C."/>
            <person name="Libourel C."/>
            <person name="Otte J."/>
            <person name="Skaloud P."/>
            <person name="Haon M."/>
            <person name="Grisel S."/>
            <person name="Petersen M."/>
            <person name="Berrin J.G."/>
            <person name="Delaux P.M."/>
            <person name="Dal Grande F."/>
            <person name="Keller J."/>
        </authorList>
    </citation>
    <scope>NUCLEOTIDE SEQUENCE [LARGE SCALE GENOMIC DNA]</scope>
    <source>
        <strain evidence="7 8">SAG 245.80</strain>
    </source>
</reference>
<comment type="cofactor">
    <cofactor evidence="1">
        <name>Mn(2+)</name>
        <dbReference type="ChEBI" id="CHEBI:29035"/>
    </cofactor>
</comment>
<evidence type="ECO:0000259" key="6">
    <source>
        <dbReference type="PROSITE" id="PS00125"/>
    </source>
</evidence>
<proteinExistence type="inferred from homology"/>
<keyword evidence="2" id="KW-0479">Metal-binding</keyword>
<dbReference type="SUPFAM" id="SSF56300">
    <property type="entry name" value="Metallo-dependent phosphatases"/>
    <property type="match status" value="1"/>
</dbReference>
<evidence type="ECO:0000256" key="5">
    <source>
        <dbReference type="SAM" id="MobiDB-lite"/>
    </source>
</evidence>
<gene>
    <name evidence="7" type="ORF">WJX81_001030</name>
</gene>
<feature type="region of interest" description="Disordered" evidence="5">
    <location>
        <begin position="423"/>
        <end position="462"/>
    </location>
</feature>
<organism evidence="7 8">
    <name type="scientific">Elliptochloris bilobata</name>
    <dbReference type="NCBI Taxonomy" id="381761"/>
    <lineage>
        <taxon>Eukaryota</taxon>
        <taxon>Viridiplantae</taxon>
        <taxon>Chlorophyta</taxon>
        <taxon>core chlorophytes</taxon>
        <taxon>Trebouxiophyceae</taxon>
        <taxon>Trebouxiophyceae incertae sedis</taxon>
        <taxon>Elliptochloris clade</taxon>
        <taxon>Elliptochloris</taxon>
    </lineage>
</organism>
<keyword evidence="8" id="KW-1185">Reference proteome</keyword>
<evidence type="ECO:0000256" key="4">
    <source>
        <dbReference type="RuleBase" id="RU004273"/>
    </source>
</evidence>
<feature type="compositionally biased region" description="Basic residues" evidence="5">
    <location>
        <begin position="240"/>
        <end position="249"/>
    </location>
</feature>
<keyword evidence="3" id="KW-0464">Manganese</keyword>
<protein>
    <recommendedName>
        <fullName evidence="4">Serine/threonine-protein phosphatase</fullName>
        <ecNumber evidence="4">3.1.3.16</ecNumber>
    </recommendedName>
</protein>
<comment type="similarity">
    <text evidence="4">Belongs to the PPP phosphatase family.</text>
</comment>
<dbReference type="PROSITE" id="PS00125">
    <property type="entry name" value="SER_THR_PHOSPHATASE"/>
    <property type="match status" value="1"/>
</dbReference>
<dbReference type="PRINTS" id="PR00114">
    <property type="entry name" value="STPHPHTASE"/>
</dbReference>
<dbReference type="GO" id="GO:0004722">
    <property type="term" value="F:protein serine/threonine phosphatase activity"/>
    <property type="evidence" value="ECO:0007669"/>
    <property type="project" value="UniProtKB-EC"/>
</dbReference>
<dbReference type="PANTHER" id="PTHR45668:SF9">
    <property type="entry name" value="SERINE_THREONINE-PROTEIN PHOSPHATASE 7"/>
    <property type="match status" value="1"/>
</dbReference>
<dbReference type="InterPro" id="IPR051134">
    <property type="entry name" value="PPP_phosphatase"/>
</dbReference>
<dbReference type="InterPro" id="IPR006186">
    <property type="entry name" value="Ser/Thr-sp_prot-phosphatase"/>
</dbReference>
<comment type="catalytic activity">
    <reaction evidence="4">
        <text>O-phospho-L-threonyl-[protein] + H2O = L-threonyl-[protein] + phosphate</text>
        <dbReference type="Rhea" id="RHEA:47004"/>
        <dbReference type="Rhea" id="RHEA-COMP:11060"/>
        <dbReference type="Rhea" id="RHEA-COMP:11605"/>
        <dbReference type="ChEBI" id="CHEBI:15377"/>
        <dbReference type="ChEBI" id="CHEBI:30013"/>
        <dbReference type="ChEBI" id="CHEBI:43474"/>
        <dbReference type="ChEBI" id="CHEBI:61977"/>
        <dbReference type="EC" id="3.1.3.16"/>
    </reaction>
</comment>
<evidence type="ECO:0000256" key="1">
    <source>
        <dbReference type="ARBA" id="ARBA00001936"/>
    </source>
</evidence>
<name>A0AAW1SIY6_9CHLO</name>
<dbReference type="AlphaFoldDB" id="A0AAW1SIY6"/>
<evidence type="ECO:0000313" key="7">
    <source>
        <dbReference type="EMBL" id="KAK9846287.1"/>
    </source>
</evidence>
<evidence type="ECO:0000256" key="3">
    <source>
        <dbReference type="ARBA" id="ARBA00023211"/>
    </source>
</evidence>
<dbReference type="InterPro" id="IPR029052">
    <property type="entry name" value="Metallo-depent_PP-like"/>
</dbReference>
<feature type="region of interest" description="Disordered" evidence="5">
    <location>
        <begin position="236"/>
        <end position="257"/>
    </location>
</feature>
<dbReference type="EC" id="3.1.3.16" evidence="4"/>
<feature type="domain" description="Serine/threonine specific protein phosphatases" evidence="6">
    <location>
        <begin position="172"/>
        <end position="177"/>
    </location>
</feature>
<dbReference type="SMART" id="SM00156">
    <property type="entry name" value="PP2Ac"/>
    <property type="match status" value="1"/>
</dbReference>
<dbReference type="Pfam" id="PF00149">
    <property type="entry name" value="Metallophos"/>
    <property type="match status" value="1"/>
</dbReference>
<accession>A0AAW1SIY6</accession>
<evidence type="ECO:0000313" key="8">
    <source>
        <dbReference type="Proteomes" id="UP001445335"/>
    </source>
</evidence>
<feature type="region of interest" description="Disordered" evidence="5">
    <location>
        <begin position="1"/>
        <end position="27"/>
    </location>
</feature>
<dbReference type="Proteomes" id="UP001445335">
    <property type="component" value="Unassembled WGS sequence"/>
</dbReference>
<dbReference type="Gene3D" id="3.60.21.10">
    <property type="match status" value="1"/>
</dbReference>
<evidence type="ECO:0000256" key="2">
    <source>
        <dbReference type="ARBA" id="ARBA00022723"/>
    </source>
</evidence>
<keyword evidence="4" id="KW-0378">Hydrolase</keyword>
<dbReference type="EMBL" id="JALJOU010000001">
    <property type="protein sequence ID" value="KAK9846287.1"/>
    <property type="molecule type" value="Genomic_DNA"/>
</dbReference>